<dbReference type="GO" id="GO:0005524">
    <property type="term" value="F:ATP binding"/>
    <property type="evidence" value="ECO:0007669"/>
    <property type="project" value="InterPro"/>
</dbReference>
<dbReference type="EMBL" id="HBGK01028432">
    <property type="protein sequence ID" value="CAD9286619.1"/>
    <property type="molecule type" value="Transcribed_RNA"/>
</dbReference>
<proteinExistence type="predicted"/>
<reference evidence="2" key="1">
    <citation type="submission" date="2021-01" db="EMBL/GenBank/DDBJ databases">
        <authorList>
            <person name="Corre E."/>
            <person name="Pelletier E."/>
            <person name="Niang G."/>
            <person name="Scheremetjew M."/>
            <person name="Finn R."/>
            <person name="Kale V."/>
            <person name="Holt S."/>
            <person name="Cochrane G."/>
            <person name="Meng A."/>
            <person name="Brown T."/>
            <person name="Cohen L."/>
        </authorList>
    </citation>
    <scope>NUCLEOTIDE SEQUENCE</scope>
    <source>
        <strain evidence="2">CCMP 410</strain>
    </source>
</reference>
<dbReference type="PANTHER" id="PTHR44329">
    <property type="entry name" value="SERINE/THREONINE-PROTEIN KINASE TNNI3K-RELATED"/>
    <property type="match status" value="1"/>
</dbReference>
<dbReference type="PROSITE" id="PS50011">
    <property type="entry name" value="PROTEIN_KINASE_DOM"/>
    <property type="match status" value="1"/>
</dbReference>
<dbReference type="InterPro" id="IPR051681">
    <property type="entry name" value="Ser/Thr_Kinases-Pseudokinases"/>
</dbReference>
<accession>A0A7S1V5H7</accession>
<dbReference type="Gene3D" id="1.10.510.10">
    <property type="entry name" value="Transferase(Phosphotransferase) domain 1"/>
    <property type="match status" value="1"/>
</dbReference>
<evidence type="ECO:0000259" key="1">
    <source>
        <dbReference type="PROSITE" id="PS50011"/>
    </source>
</evidence>
<dbReference type="GO" id="GO:0004674">
    <property type="term" value="F:protein serine/threonine kinase activity"/>
    <property type="evidence" value="ECO:0007669"/>
    <property type="project" value="TreeGrafter"/>
</dbReference>
<dbReference type="AlphaFoldDB" id="A0A7S1V5H7"/>
<gene>
    <name evidence="2" type="ORF">GOCE00092_LOCUS14778</name>
</gene>
<dbReference type="Gene3D" id="3.30.200.20">
    <property type="entry name" value="Phosphorylase Kinase, domain 1"/>
    <property type="match status" value="1"/>
</dbReference>
<dbReference type="InterPro" id="IPR011009">
    <property type="entry name" value="Kinase-like_dom_sf"/>
</dbReference>
<dbReference type="SUPFAM" id="SSF56112">
    <property type="entry name" value="Protein kinase-like (PK-like)"/>
    <property type="match status" value="1"/>
</dbReference>
<sequence>MGVFKSLRKKVGISNESKDAKKHKQPLQFAQFTYEQATQNVEKINRTVELMFGTSLLLRKQVKKNDVFSLFHREEIQVGRCLGSGGFSDVYEIEAFACGSGSRSMPHTWTDCQDFSRRFYADTAKRDSGESRYVIKHLKPKMMEDQFRFQMAAADLVVEAQFLSSFDHPHILKLRGWSGEGTNSFKDGAHDSYFLILDRLHGTLDDKIEEWKKEEKRDRCRRRKSKRTRNEIYTERVKGAYQIASAIDYLHDKGIIYRDLKPNNIGVDVDGNMKLFDFGLAREIPHGNDDDVFVMSGTIGTRRYMSPEVALAKEYNLKADVYSWACNFYEIMVLEKPYAMFSPEMHLDLCCRHGDRPKVPSDLPEHIEILLEMGWAHDLKVRLTMKEVVEALKSILRELSHDEGAVAIRERDRRSVVLELPPNFSASSRAILNQDLVKEAVKDGSVLTSGTLESHTECLSNESLLPDKVASGSVMPTA</sequence>
<protein>
    <recommendedName>
        <fullName evidence="1">Protein kinase domain-containing protein</fullName>
    </recommendedName>
</protein>
<evidence type="ECO:0000313" key="2">
    <source>
        <dbReference type="EMBL" id="CAD9286619.1"/>
    </source>
</evidence>
<dbReference type="Pfam" id="PF00069">
    <property type="entry name" value="Pkinase"/>
    <property type="match status" value="1"/>
</dbReference>
<name>A0A7S1V5H7_9STRA</name>
<dbReference type="SMART" id="SM00220">
    <property type="entry name" value="S_TKc"/>
    <property type="match status" value="1"/>
</dbReference>
<organism evidence="2">
    <name type="scientific">Grammatophora oceanica</name>
    <dbReference type="NCBI Taxonomy" id="210454"/>
    <lineage>
        <taxon>Eukaryota</taxon>
        <taxon>Sar</taxon>
        <taxon>Stramenopiles</taxon>
        <taxon>Ochrophyta</taxon>
        <taxon>Bacillariophyta</taxon>
        <taxon>Fragilariophyceae</taxon>
        <taxon>Fragilariophycidae</taxon>
        <taxon>Rhabdonematales</taxon>
        <taxon>Grammatophoraceae</taxon>
        <taxon>Grammatophora</taxon>
    </lineage>
</organism>
<dbReference type="InterPro" id="IPR000719">
    <property type="entry name" value="Prot_kinase_dom"/>
</dbReference>
<feature type="domain" description="Protein kinase" evidence="1">
    <location>
        <begin position="76"/>
        <end position="396"/>
    </location>
</feature>